<gene>
    <name evidence="6" type="primary">flgD</name>
    <name evidence="6" type="ORF">ABIV_0458</name>
    <name evidence="7" type="ORF">CRV05_10430</name>
</gene>
<dbReference type="Proteomes" id="UP000289193">
    <property type="component" value="Unassembled WGS sequence"/>
</dbReference>
<dbReference type="Proteomes" id="UP000253850">
    <property type="component" value="Chromosome"/>
</dbReference>
<keyword evidence="7" id="KW-0966">Cell projection</keyword>
<dbReference type="InterPro" id="IPR005648">
    <property type="entry name" value="FlgD"/>
</dbReference>
<comment type="similarity">
    <text evidence="1 5">Belongs to the FlgD family.</text>
</comment>
<dbReference type="KEGG" id="hbv:ABIV_0458"/>
<dbReference type="EMBL" id="CP031217">
    <property type="protein sequence ID" value="AXH11479.1"/>
    <property type="molecule type" value="Genomic_DNA"/>
</dbReference>
<evidence type="ECO:0000313" key="8">
    <source>
        <dbReference type="Proteomes" id="UP000253850"/>
    </source>
</evidence>
<evidence type="ECO:0000256" key="4">
    <source>
        <dbReference type="ARBA" id="ARBA00024746"/>
    </source>
</evidence>
<evidence type="ECO:0000313" key="9">
    <source>
        <dbReference type="Proteomes" id="UP000289193"/>
    </source>
</evidence>
<keyword evidence="7" id="KW-0282">Flagellum</keyword>
<dbReference type="EMBL" id="PDKM01000006">
    <property type="protein sequence ID" value="RXK09336.1"/>
    <property type="molecule type" value="Genomic_DNA"/>
</dbReference>
<evidence type="ECO:0000313" key="7">
    <source>
        <dbReference type="EMBL" id="RXK09336.1"/>
    </source>
</evidence>
<evidence type="ECO:0000256" key="3">
    <source>
        <dbReference type="ARBA" id="ARBA00022795"/>
    </source>
</evidence>
<dbReference type="Pfam" id="PF03963">
    <property type="entry name" value="FlgD"/>
    <property type="match status" value="1"/>
</dbReference>
<reference evidence="6 8" key="2">
    <citation type="submission" date="2018-07" db="EMBL/GenBank/DDBJ databases">
        <title>Complete genome of the Arcobacter bivalviorum type strain LMG 26154.</title>
        <authorList>
            <person name="Miller W.G."/>
            <person name="Yee E."/>
            <person name="Bono J.L."/>
        </authorList>
    </citation>
    <scope>NUCLEOTIDE SEQUENCE [LARGE SCALE GENOMIC DNA]</scope>
    <source>
        <strain evidence="6 8">LMG 26154</strain>
    </source>
</reference>
<evidence type="ECO:0000313" key="6">
    <source>
        <dbReference type="EMBL" id="AXH11479.1"/>
    </source>
</evidence>
<organism evidence="7 9">
    <name type="scientific">Halarcobacter bivalviorum</name>
    <dbReference type="NCBI Taxonomy" id="663364"/>
    <lineage>
        <taxon>Bacteria</taxon>
        <taxon>Pseudomonadati</taxon>
        <taxon>Campylobacterota</taxon>
        <taxon>Epsilonproteobacteria</taxon>
        <taxon>Campylobacterales</taxon>
        <taxon>Arcobacteraceae</taxon>
        <taxon>Halarcobacter</taxon>
    </lineage>
</organism>
<sequence length="224" mass="24547">MAVENNVSVNTSTGVDGNAYTSSISNDQLTNNDFLRLMIEELKMQDPTKPMDSQQMLSTQMQMSSINTNLQTIETMKYLADSFAQSGLSNAANVIGRNIEDGNVGENGVNKAYTVRSVESIDGVVYLKAQQILYIEDQVKDKDGEYIYYNVQGEILDKEGNKTGNKVALEGPGRIILGEDGNPVILDKNNEIIEDSGYTADGTVMPVYSDQLTSIPFSSVTKIF</sequence>
<keyword evidence="3 5" id="KW-1005">Bacterial flagellum biogenesis</keyword>
<evidence type="ECO:0000256" key="5">
    <source>
        <dbReference type="RuleBase" id="RU362076"/>
    </source>
</evidence>
<reference evidence="7 9" key="1">
    <citation type="submission" date="2017-10" db="EMBL/GenBank/DDBJ databases">
        <title>Genomics of the genus Arcobacter.</title>
        <authorList>
            <person name="Perez-Cataluna A."/>
            <person name="Figueras M.J."/>
        </authorList>
    </citation>
    <scope>NUCLEOTIDE SEQUENCE [LARGE SCALE GENOMIC DNA]</scope>
    <source>
        <strain evidence="7 9">CECT 7835</strain>
    </source>
</reference>
<keyword evidence="9" id="KW-1185">Reference proteome</keyword>
<evidence type="ECO:0000256" key="2">
    <source>
        <dbReference type="ARBA" id="ARBA00016013"/>
    </source>
</evidence>
<keyword evidence="7" id="KW-0969">Cilium</keyword>
<proteinExistence type="inferred from homology"/>
<accession>A0AAX2A9I4</accession>
<dbReference type="AlphaFoldDB" id="A0AAX2A9I4"/>
<comment type="function">
    <text evidence="4 5">Required for flagellar hook formation. May act as a scaffolding protein.</text>
</comment>
<dbReference type="GO" id="GO:0044781">
    <property type="term" value="P:bacterial-type flagellum organization"/>
    <property type="evidence" value="ECO:0007669"/>
    <property type="project" value="UniProtKB-UniRule"/>
</dbReference>
<name>A0AAX2A9I4_9BACT</name>
<protein>
    <recommendedName>
        <fullName evidence="2 5">Basal-body rod modification protein FlgD</fullName>
    </recommendedName>
</protein>
<dbReference type="RefSeq" id="WP_114838354.1">
    <property type="nucleotide sequence ID" value="NZ_CP031217.1"/>
</dbReference>
<evidence type="ECO:0000256" key="1">
    <source>
        <dbReference type="ARBA" id="ARBA00010577"/>
    </source>
</evidence>